<comment type="similarity">
    <text evidence="1">Belongs to the HFCD (homooligomeric flavin containing Cys decarboxylase) superfamily.</text>
</comment>
<feature type="region of interest" description="Disordered" evidence="2">
    <location>
        <begin position="244"/>
        <end position="263"/>
    </location>
</feature>
<accession>A0A2B7XRA2</accession>
<dbReference type="Proteomes" id="UP000224634">
    <property type="component" value="Unassembled WGS sequence"/>
</dbReference>
<dbReference type="GO" id="GO:0071513">
    <property type="term" value="C:phosphopantothenoylcysteine decarboxylase complex"/>
    <property type="evidence" value="ECO:0007669"/>
    <property type="project" value="TreeGrafter"/>
</dbReference>
<dbReference type="STRING" id="1447883.A0A2B7XRA2"/>
<comment type="caution">
    <text evidence="4">The sequence shown here is derived from an EMBL/GenBank/DDBJ whole genome shotgun (WGS) entry which is preliminary data.</text>
</comment>
<protein>
    <recommendedName>
        <fullName evidence="3">Flavoprotein domain-containing protein</fullName>
    </recommendedName>
</protein>
<gene>
    <name evidence="4" type="ORF">AJ80_07240</name>
</gene>
<dbReference type="PANTHER" id="PTHR14359">
    <property type="entry name" value="HOMO-OLIGOMERIC FLAVIN CONTAINING CYS DECARBOXYLASE FAMILY"/>
    <property type="match status" value="1"/>
</dbReference>
<name>A0A2B7XRA2_POLH7</name>
<dbReference type="AlphaFoldDB" id="A0A2B7XRA2"/>
<evidence type="ECO:0000256" key="1">
    <source>
        <dbReference type="ARBA" id="ARBA00038350"/>
    </source>
</evidence>
<keyword evidence="5" id="KW-1185">Reference proteome</keyword>
<dbReference type="GO" id="GO:0010181">
    <property type="term" value="F:FMN binding"/>
    <property type="evidence" value="ECO:0007669"/>
    <property type="project" value="TreeGrafter"/>
</dbReference>
<evidence type="ECO:0000313" key="5">
    <source>
        <dbReference type="Proteomes" id="UP000224634"/>
    </source>
</evidence>
<evidence type="ECO:0000256" key="2">
    <source>
        <dbReference type="SAM" id="MobiDB-lite"/>
    </source>
</evidence>
<evidence type="ECO:0000313" key="4">
    <source>
        <dbReference type="EMBL" id="PGH11138.1"/>
    </source>
</evidence>
<dbReference type="InterPro" id="IPR036551">
    <property type="entry name" value="Flavin_trans-like"/>
</dbReference>
<dbReference type="PANTHER" id="PTHR14359:SF21">
    <property type="entry name" value="FLAVOPROTEIN DOMAIN-CONTAINING PROTEIN"/>
    <property type="match status" value="1"/>
</dbReference>
<reference evidence="4 5" key="1">
    <citation type="submission" date="2017-10" db="EMBL/GenBank/DDBJ databases">
        <title>Comparative genomics in systemic dimorphic fungi from Ajellomycetaceae.</title>
        <authorList>
            <person name="Munoz J.F."/>
            <person name="Mcewen J.G."/>
            <person name="Clay O.K."/>
            <person name="Cuomo C.A."/>
        </authorList>
    </citation>
    <scope>NUCLEOTIDE SEQUENCE [LARGE SCALE GENOMIC DNA]</scope>
    <source>
        <strain evidence="4 5">UAMH7299</strain>
    </source>
</reference>
<dbReference type="SUPFAM" id="SSF140860">
    <property type="entry name" value="Pseudo ankyrin repeat-like"/>
    <property type="match status" value="1"/>
</dbReference>
<dbReference type="GO" id="GO:0015937">
    <property type="term" value="P:coenzyme A biosynthetic process"/>
    <property type="evidence" value="ECO:0007669"/>
    <property type="project" value="TreeGrafter"/>
</dbReference>
<feature type="domain" description="Flavoprotein" evidence="3">
    <location>
        <begin position="118"/>
        <end position="192"/>
    </location>
</feature>
<sequence>MKTEGVGLDRSREDVGCGVLYTNDNMITAERTGGESERITSQRRNMNDDARRRVLLSSSAPFSNAAIASYFPNSLVDVRVITSTDCGYIQGFEKNICYEDAHLARISDKACCSRRKLDSAAAELIDWADMLVLAPIDAGNMGAMVAGLTTNLTLTILRGWDVAKPILLVPKMSMSEWKAPITRRQLDEIQHFWPWVKVLPPLLSRFEFPHKLVEMPWDGWDVLHDEAEKGLNLSLARDVSSRNSVSGCETDATPETPLSDQGSVTDSGLLASIPLNINDIGQNRDKPLNPKGTILPPEILSMIFETLGDWEMATAVGVYARIPMPEQWKRYAPAEPSAGPESFSLEYTLLGGSLDEIEKKLFTIPPWSRLSNMAAHLIFKFTRLDILNYLCKARMDLFWNTPRLGSLPLRASSVYGNTTLLSWWRDCPIIKTKDYSPDAMDSASRANFVHVLEWWRRSGLPLRYTERALESASAEGHIAVLDWWKRVSETSPPSNPVPLKIGKSILLAAQSGRTASLDWWDKSGIPYSHSESVARIASSQGHVPVLDLWFRLKSNKLIFDNQVLVGATKNGHVDVLEWWKRSGLRVEFRTCDIEEALEDAVSGAEERVRQWWERNGLNLGVGTSEWMKVKVL</sequence>
<dbReference type="EMBL" id="PDNA01000136">
    <property type="protein sequence ID" value="PGH11138.1"/>
    <property type="molecule type" value="Genomic_DNA"/>
</dbReference>
<dbReference type="Gene3D" id="3.40.50.1950">
    <property type="entry name" value="Flavin prenyltransferase-like"/>
    <property type="match status" value="1"/>
</dbReference>
<dbReference type="OrthoDB" id="70387at2759"/>
<dbReference type="Pfam" id="PF02441">
    <property type="entry name" value="Flavoprotein"/>
    <property type="match status" value="1"/>
</dbReference>
<dbReference type="GO" id="GO:0004633">
    <property type="term" value="F:phosphopantothenoylcysteine decarboxylase activity"/>
    <property type="evidence" value="ECO:0007669"/>
    <property type="project" value="TreeGrafter"/>
</dbReference>
<evidence type="ECO:0000259" key="3">
    <source>
        <dbReference type="Pfam" id="PF02441"/>
    </source>
</evidence>
<proteinExistence type="inferred from homology"/>
<dbReference type="SUPFAM" id="SSF52507">
    <property type="entry name" value="Homo-oligomeric flavin-containing Cys decarboxylases, HFCD"/>
    <property type="match status" value="1"/>
</dbReference>
<dbReference type="InterPro" id="IPR003382">
    <property type="entry name" value="Flavoprotein"/>
</dbReference>
<organism evidence="4 5">
    <name type="scientific">Polytolypa hystricis (strain UAMH7299)</name>
    <dbReference type="NCBI Taxonomy" id="1447883"/>
    <lineage>
        <taxon>Eukaryota</taxon>
        <taxon>Fungi</taxon>
        <taxon>Dikarya</taxon>
        <taxon>Ascomycota</taxon>
        <taxon>Pezizomycotina</taxon>
        <taxon>Eurotiomycetes</taxon>
        <taxon>Eurotiomycetidae</taxon>
        <taxon>Onygenales</taxon>
        <taxon>Onygenales incertae sedis</taxon>
        <taxon>Polytolypa</taxon>
    </lineage>
</organism>